<protein>
    <submittedName>
        <fullName evidence="2">Uncharacterized protein</fullName>
    </submittedName>
</protein>
<proteinExistence type="predicted"/>
<evidence type="ECO:0000256" key="1">
    <source>
        <dbReference type="SAM" id="Phobius"/>
    </source>
</evidence>
<accession>R6U7S1</accession>
<evidence type="ECO:0000313" key="2">
    <source>
        <dbReference type="EMBL" id="CDC76131.1"/>
    </source>
</evidence>
<dbReference type="EMBL" id="CBFW010000343">
    <property type="protein sequence ID" value="CDC76131.1"/>
    <property type="molecule type" value="Genomic_DNA"/>
</dbReference>
<evidence type="ECO:0000313" key="3">
    <source>
        <dbReference type="Proteomes" id="UP000017938"/>
    </source>
</evidence>
<name>R6U7S1_9BACT</name>
<dbReference type="PROSITE" id="PS51257">
    <property type="entry name" value="PROKAR_LIPOPROTEIN"/>
    <property type="match status" value="1"/>
</dbReference>
<organism evidence="2 3">
    <name type="scientific">Candidatus Colimorpha enterica</name>
    <dbReference type="NCBI Taxonomy" id="3083063"/>
    <lineage>
        <taxon>Bacteria</taxon>
        <taxon>Pseudomonadati</taxon>
        <taxon>Bacteroidota</taxon>
        <taxon>Bacteroidia</taxon>
        <taxon>Bacteroidales</taxon>
        <taxon>Candidatus Colimorpha</taxon>
    </lineage>
</organism>
<feature type="transmembrane region" description="Helical" evidence="1">
    <location>
        <begin position="21"/>
        <end position="39"/>
    </location>
</feature>
<keyword evidence="1" id="KW-1133">Transmembrane helix</keyword>
<keyword evidence="1" id="KW-0812">Transmembrane</keyword>
<sequence>MDTKTANQFFFEKKAFKVLRYVSFAMVGFGIFSCIFLWSGFEIGMPFLVVGLILLGVLSVKTVKGRDFEEWVNKLLSAEAEALEERMASEEDRNGTTVTSCRFVTDDSLPVKKAGSTVVSPRAVITVLYCSRKTNRLSVLISENDLLTGEKKSADISDIRCSFRFLRQNRGAKL</sequence>
<comment type="caution">
    <text evidence="2">The sequence shown here is derived from an EMBL/GenBank/DDBJ whole genome shotgun (WGS) entry which is preliminary data.</text>
</comment>
<reference evidence="2" key="1">
    <citation type="submission" date="2012-11" db="EMBL/GenBank/DDBJ databases">
        <title>Dependencies among metagenomic species, viruses, plasmids and units of genetic variation.</title>
        <authorList>
            <person name="Nielsen H.B."/>
            <person name="Almeida M."/>
            <person name="Juncker A.S."/>
            <person name="Rasmussen S."/>
            <person name="Li J."/>
            <person name="Sunagawa S."/>
            <person name="Plichta D."/>
            <person name="Gautier L."/>
            <person name="Le Chatelier E."/>
            <person name="Peletier E."/>
            <person name="Bonde I."/>
            <person name="Nielsen T."/>
            <person name="Manichanh C."/>
            <person name="Arumugam M."/>
            <person name="Batto J."/>
            <person name="Santos M.B.Q.D."/>
            <person name="Blom N."/>
            <person name="Borruel N."/>
            <person name="Burgdorf K.S."/>
            <person name="Boumezbeur F."/>
            <person name="Casellas F."/>
            <person name="Dore J."/>
            <person name="Guarner F."/>
            <person name="Hansen T."/>
            <person name="Hildebrand F."/>
            <person name="Kaas R.S."/>
            <person name="Kennedy S."/>
            <person name="Kristiansen K."/>
            <person name="Kultima J.R."/>
            <person name="Leonard P."/>
            <person name="Levenez F."/>
            <person name="Lund O."/>
            <person name="Moumen B."/>
            <person name="Le Paslier D."/>
            <person name="Pons N."/>
            <person name="Pedersen O."/>
            <person name="Prifti E."/>
            <person name="Qin J."/>
            <person name="Raes J."/>
            <person name="Tap J."/>
            <person name="Tims S."/>
            <person name="Ussery D.W."/>
            <person name="Yamada T."/>
            <person name="MetaHit consortium"/>
            <person name="Renault P."/>
            <person name="Sicheritz-Ponten T."/>
            <person name="Bork P."/>
            <person name="Wang J."/>
            <person name="Brunak S."/>
            <person name="Ehrlich S.D."/>
        </authorList>
    </citation>
    <scope>NUCLEOTIDE SEQUENCE [LARGE SCALE GENOMIC DNA]</scope>
</reference>
<feature type="transmembrane region" description="Helical" evidence="1">
    <location>
        <begin position="45"/>
        <end position="63"/>
    </location>
</feature>
<keyword evidence="1" id="KW-0472">Membrane</keyword>
<gene>
    <name evidence="2" type="ORF">BN580_02073</name>
</gene>
<dbReference type="Proteomes" id="UP000017938">
    <property type="component" value="Unassembled WGS sequence"/>
</dbReference>
<dbReference type="AlphaFoldDB" id="R6U7S1"/>